<reference evidence="1 2" key="1">
    <citation type="submission" date="2019-06" db="EMBL/GenBank/DDBJ databases">
        <title>Complete genome sequence of Haemophilus parasuis HPS412.</title>
        <authorList>
            <person name="Yang S."/>
            <person name="Huang C."/>
        </authorList>
    </citation>
    <scope>NUCLEOTIDE SEQUENCE [LARGE SCALE GENOMIC DNA]</scope>
    <source>
        <strain evidence="1 2">HPS412</strain>
    </source>
</reference>
<dbReference type="AlphaFoldDB" id="A0A859IFQ3"/>
<evidence type="ECO:0000313" key="2">
    <source>
        <dbReference type="Proteomes" id="UP000509790"/>
    </source>
</evidence>
<evidence type="ECO:0000313" key="1">
    <source>
        <dbReference type="EMBL" id="QKY72812.1"/>
    </source>
</evidence>
<gene>
    <name evidence="1" type="ORF">FLK62_05830</name>
</gene>
<protein>
    <submittedName>
        <fullName evidence="1">Uncharacterized protein</fullName>
    </submittedName>
</protein>
<dbReference type="EMBL" id="CP041334">
    <property type="protein sequence ID" value="QKY72812.1"/>
    <property type="molecule type" value="Genomic_DNA"/>
</dbReference>
<proteinExistence type="predicted"/>
<name>A0A859IFQ3_GLAPU</name>
<dbReference type="Proteomes" id="UP000509790">
    <property type="component" value="Chromosome"/>
</dbReference>
<organism evidence="1 2">
    <name type="scientific">Glaesserella parasuis</name>
    <name type="common">Haemophilus parasuis</name>
    <dbReference type="NCBI Taxonomy" id="738"/>
    <lineage>
        <taxon>Bacteria</taxon>
        <taxon>Pseudomonadati</taxon>
        <taxon>Pseudomonadota</taxon>
        <taxon>Gammaproteobacteria</taxon>
        <taxon>Pasteurellales</taxon>
        <taxon>Pasteurellaceae</taxon>
        <taxon>Glaesserella</taxon>
    </lineage>
</organism>
<sequence length="88" mass="10072">MMSNIQHIKIPLSLLDRMNVDHARINAQINAMADNPTAYTGEVLKHALNVIQWHLGEQSEQLEVLQRHAHRINQLIDKTDEILSRGNV</sequence>
<dbReference type="RefSeq" id="WP_176443628.1">
    <property type="nucleotide sequence ID" value="NZ_CP041334.1"/>
</dbReference>
<accession>A0A859IFQ3</accession>